<reference evidence="5" key="2">
    <citation type="submission" date="2013-11" db="EMBL/GenBank/DDBJ databases">
        <title>Draft genome sequence of Anaerostipes caccae (DSM 14662).</title>
        <authorList>
            <person name="Sudarsanam P."/>
            <person name="Ley R."/>
            <person name="Guruge J."/>
            <person name="Turnbaugh P.J."/>
            <person name="Mahowald M."/>
            <person name="Liep D."/>
            <person name="Gordon J."/>
        </authorList>
    </citation>
    <scope>NUCLEOTIDE SEQUENCE</scope>
    <source>
        <strain evidence="5">DSM 14662</strain>
    </source>
</reference>
<name>B0MAP7_ANACD</name>
<organism evidence="5 6">
    <name type="scientific">Anaerostipes caccae (strain DSM 14662 / CCUG 47493 / JCM 13470 / NCIMB 13811 / L1-92)</name>
    <dbReference type="NCBI Taxonomy" id="411490"/>
    <lineage>
        <taxon>Bacteria</taxon>
        <taxon>Bacillati</taxon>
        <taxon>Bacillota</taxon>
        <taxon>Clostridia</taxon>
        <taxon>Lachnospirales</taxon>
        <taxon>Lachnospiraceae</taxon>
        <taxon>Anaerostipes</taxon>
    </lineage>
</organism>
<dbReference type="PANTHER" id="PTHR43280:SF2">
    <property type="entry name" value="HTH-TYPE TRANSCRIPTIONAL REGULATOR EXSA"/>
    <property type="match status" value="1"/>
</dbReference>
<dbReference type="eggNOG" id="COG2207">
    <property type="taxonomic scope" value="Bacteria"/>
</dbReference>
<sequence>MRRAKNGSQKVSAYIRKGTFYMNLNEQDLKKVKSLHVMLKMPVWILEKETNKVLKSYKSVYKHPISYEFKERNISEEVVQFYSGMLNEIFLCLWYKDVKIVIGAFRVNNVTRADFSHVYNNLMKESKKILKENECWEYYVSLPVYPLGDIRDCLILLGFLFDMDLEDVYSKGLHEQVAQNQLELVRKPSEDTVYDTFRVERYTFDYENKIMNLVSQGDIELLKSGLVELGTSVLPILTSSSLKTEKNYTIIILEKLASLAIQVGKDILSVIKLRNYYIRKLEEQTEFIGVLATRDSAIIHFTKELHGVSNQARTSLIRCILQYINLKIYDNIKVAELAKQFYLSESALRSRFKEEIGVSINEYVNQRKIEESKMMIQSGVPIGEIARRLSFYDLSHYYRTFKKYTGVTPQQFRDTNIVV</sequence>
<dbReference type="Proteomes" id="UP000004935">
    <property type="component" value="Unassembled WGS sequence"/>
</dbReference>
<dbReference type="STRING" id="411490.ANACAC_00622"/>
<keyword evidence="3" id="KW-0804">Transcription</keyword>
<dbReference type="PANTHER" id="PTHR43280">
    <property type="entry name" value="ARAC-FAMILY TRANSCRIPTIONAL REGULATOR"/>
    <property type="match status" value="1"/>
</dbReference>
<dbReference type="Pfam" id="PF12833">
    <property type="entry name" value="HTH_18"/>
    <property type="match status" value="1"/>
</dbReference>
<evidence type="ECO:0000313" key="5">
    <source>
        <dbReference type="EMBL" id="EDR98572.1"/>
    </source>
</evidence>
<dbReference type="EMBL" id="ABAX03000005">
    <property type="protein sequence ID" value="EDR98572.1"/>
    <property type="molecule type" value="Genomic_DNA"/>
</dbReference>
<reference evidence="5" key="1">
    <citation type="submission" date="2007-11" db="EMBL/GenBank/DDBJ databases">
        <authorList>
            <person name="Fulton L."/>
            <person name="Clifton S."/>
            <person name="Fulton B."/>
            <person name="Xu J."/>
            <person name="Minx P."/>
            <person name="Pepin K.H."/>
            <person name="Johnson M."/>
            <person name="Thiruvilangam P."/>
            <person name="Bhonagiri V."/>
            <person name="Nash W.E."/>
            <person name="Mardis E.R."/>
            <person name="Wilson R.K."/>
        </authorList>
    </citation>
    <scope>NUCLEOTIDE SEQUENCE [LARGE SCALE GENOMIC DNA]</scope>
    <source>
        <strain evidence="5">DSM 14662</strain>
    </source>
</reference>
<evidence type="ECO:0000259" key="4">
    <source>
        <dbReference type="PROSITE" id="PS01124"/>
    </source>
</evidence>
<evidence type="ECO:0000256" key="2">
    <source>
        <dbReference type="ARBA" id="ARBA00023125"/>
    </source>
</evidence>
<dbReference type="HOGENOM" id="CLU_036605_2_0_9"/>
<proteinExistence type="predicted"/>
<dbReference type="NCBIfam" id="TIGR04094">
    <property type="entry name" value="adjacent_YSIRK"/>
    <property type="match status" value="1"/>
</dbReference>
<accession>B0MAP7</accession>
<dbReference type="GO" id="GO:0003700">
    <property type="term" value="F:DNA-binding transcription factor activity"/>
    <property type="evidence" value="ECO:0007669"/>
    <property type="project" value="InterPro"/>
</dbReference>
<dbReference type="InterPro" id="IPR009057">
    <property type="entry name" value="Homeodomain-like_sf"/>
</dbReference>
<dbReference type="InterPro" id="IPR018060">
    <property type="entry name" value="HTH_AraC"/>
</dbReference>
<keyword evidence="6" id="KW-1185">Reference proteome</keyword>
<keyword evidence="2" id="KW-0238">DNA-binding</keyword>
<evidence type="ECO:0000256" key="1">
    <source>
        <dbReference type="ARBA" id="ARBA00023015"/>
    </source>
</evidence>
<evidence type="ECO:0000313" key="6">
    <source>
        <dbReference type="Proteomes" id="UP000004935"/>
    </source>
</evidence>
<comment type="caution">
    <text evidence="5">The sequence shown here is derived from an EMBL/GenBank/DDBJ whole genome shotgun (WGS) entry which is preliminary data.</text>
</comment>
<dbReference type="InterPro" id="IPR024022">
    <property type="entry name" value="Tscrpt_reg_HTH_surface_antigen"/>
</dbReference>
<dbReference type="AlphaFoldDB" id="B0MAP7"/>
<gene>
    <name evidence="5" type="ORF">ANACAC_00622</name>
</gene>
<evidence type="ECO:0000256" key="3">
    <source>
        <dbReference type="ARBA" id="ARBA00023163"/>
    </source>
</evidence>
<dbReference type="PROSITE" id="PS01124">
    <property type="entry name" value="HTH_ARAC_FAMILY_2"/>
    <property type="match status" value="1"/>
</dbReference>
<protein>
    <submittedName>
        <fullName evidence="5">Transcriptional regulator, AraC family</fullName>
    </submittedName>
</protein>
<dbReference type="SUPFAM" id="SSF46689">
    <property type="entry name" value="Homeodomain-like"/>
    <property type="match status" value="2"/>
</dbReference>
<feature type="domain" description="HTH araC/xylS-type" evidence="4">
    <location>
        <begin position="318"/>
        <end position="415"/>
    </location>
</feature>
<dbReference type="GO" id="GO:0043565">
    <property type="term" value="F:sequence-specific DNA binding"/>
    <property type="evidence" value="ECO:0007669"/>
    <property type="project" value="InterPro"/>
</dbReference>
<dbReference type="Gene3D" id="1.10.10.60">
    <property type="entry name" value="Homeodomain-like"/>
    <property type="match status" value="2"/>
</dbReference>
<dbReference type="SMART" id="SM00342">
    <property type="entry name" value="HTH_ARAC"/>
    <property type="match status" value="1"/>
</dbReference>
<keyword evidence="1" id="KW-0805">Transcription regulation</keyword>